<evidence type="ECO:0000313" key="7">
    <source>
        <dbReference type="EMBL" id="KDA54521.1"/>
    </source>
</evidence>
<keyword evidence="2 6" id="KW-0436">Ligase</keyword>
<dbReference type="InterPro" id="IPR036604">
    <property type="entry name" value="PurS-like_sf"/>
</dbReference>
<dbReference type="GO" id="GO:0005737">
    <property type="term" value="C:cytoplasm"/>
    <property type="evidence" value="ECO:0007669"/>
    <property type="project" value="UniProtKB-SubCell"/>
</dbReference>
<dbReference type="PANTHER" id="PTHR34696">
    <property type="entry name" value="PHOSPHORIBOSYLFORMYLGLYCINAMIDINE SYNTHASE SUBUNIT PURS"/>
    <property type="match status" value="1"/>
</dbReference>
<dbReference type="NCBIfam" id="NF004630">
    <property type="entry name" value="PRK05974.1"/>
    <property type="match status" value="1"/>
</dbReference>
<dbReference type="Gene3D" id="3.30.1280.10">
    <property type="entry name" value="Phosphoribosylformylglycinamidine synthase subunit PurS"/>
    <property type="match status" value="1"/>
</dbReference>
<keyword evidence="8" id="KW-1185">Reference proteome</keyword>
<evidence type="ECO:0000256" key="5">
    <source>
        <dbReference type="ARBA" id="ARBA00022840"/>
    </source>
</evidence>
<reference evidence="7 8" key="1">
    <citation type="submission" date="2014-04" db="EMBL/GenBank/DDBJ databases">
        <title>The Genome Sequence of Thermoanaerobaculum aquaticum MP-01, The First Cultivated Group 23 Acidobacterium.</title>
        <authorList>
            <person name="Stamps B.W."/>
            <person name="Losey N.A."/>
            <person name="Lawson P.A."/>
            <person name="Stevenson B.S."/>
        </authorList>
    </citation>
    <scope>NUCLEOTIDE SEQUENCE [LARGE SCALE GENOMIC DNA]</scope>
    <source>
        <strain evidence="7 8">MP-01</strain>
    </source>
</reference>
<dbReference type="InterPro" id="IPR003850">
    <property type="entry name" value="PurS"/>
</dbReference>
<dbReference type="HAMAP" id="MF_01926">
    <property type="entry name" value="PurS"/>
    <property type="match status" value="1"/>
</dbReference>
<dbReference type="SUPFAM" id="SSF82697">
    <property type="entry name" value="PurS-like"/>
    <property type="match status" value="1"/>
</dbReference>
<comment type="caution">
    <text evidence="7">The sequence shown here is derived from an EMBL/GenBank/DDBJ whole genome shotgun (WGS) entry which is preliminary data.</text>
</comment>
<evidence type="ECO:0000256" key="2">
    <source>
        <dbReference type="ARBA" id="ARBA00022598"/>
    </source>
</evidence>
<comment type="subunit">
    <text evidence="6">Part of the FGAM synthase complex composed of 1 PurL, 1 PurQ and 2 PurS subunits.</text>
</comment>
<keyword evidence="1 6" id="KW-0963">Cytoplasm</keyword>
<comment type="function">
    <text evidence="6">Part of the phosphoribosylformylglycinamidine synthase complex involved in the purines biosynthetic pathway. Catalyzes the ATP-dependent conversion of formylglycinamide ribonucleotide (FGAR) and glutamine to yield formylglycinamidine ribonucleotide (FGAM) and glutamate. The FGAM synthase complex is composed of three subunits. PurQ produces an ammonia molecule by converting glutamine to glutamate. PurL transfers the ammonia molecule to FGAR to form FGAM in an ATP-dependent manner. PurS interacts with PurQ and PurL and is thought to assist in the transfer of the ammonia molecule from PurQ to PurL.</text>
</comment>
<evidence type="ECO:0000313" key="8">
    <source>
        <dbReference type="Proteomes" id="UP000027284"/>
    </source>
</evidence>
<dbReference type="RefSeq" id="WP_038047441.1">
    <property type="nucleotide sequence ID" value="NZ_JMFG01000007.1"/>
</dbReference>
<evidence type="ECO:0000256" key="4">
    <source>
        <dbReference type="ARBA" id="ARBA00022755"/>
    </source>
</evidence>
<accession>A0A062Y287</accession>
<keyword evidence="5 6" id="KW-0067">ATP-binding</keyword>
<dbReference type="NCBIfam" id="TIGR00302">
    <property type="entry name" value="phosphoribosylformylglycinamidine synthase subunit PurS"/>
    <property type="match status" value="1"/>
</dbReference>
<dbReference type="EC" id="6.3.5.3" evidence="6"/>
<dbReference type="GO" id="GO:0006189">
    <property type="term" value="P:'de novo' IMP biosynthetic process"/>
    <property type="evidence" value="ECO:0007669"/>
    <property type="project" value="UniProtKB-UniRule"/>
</dbReference>
<sequence>MKVEVRVQLKAGVLDPQGEAIRRVLGRLGYAEVSSVRVGKLILLEVEGEDQERVHARVEEACRELLANPIIEDFEVRLL</sequence>
<comment type="pathway">
    <text evidence="6">Purine metabolism; IMP biosynthesis via de novo pathway; 5-amino-1-(5-phospho-D-ribosyl)imidazole from N(2)-formyl-N(1)-(5-phospho-D-ribosyl)glycinamide: step 1/2.</text>
</comment>
<organism evidence="7 8">
    <name type="scientific">Thermoanaerobaculum aquaticum</name>
    <dbReference type="NCBI Taxonomy" id="1312852"/>
    <lineage>
        <taxon>Bacteria</taxon>
        <taxon>Pseudomonadati</taxon>
        <taxon>Acidobacteriota</taxon>
        <taxon>Thermoanaerobaculia</taxon>
        <taxon>Thermoanaerobaculales</taxon>
        <taxon>Thermoanaerobaculaceae</taxon>
        <taxon>Thermoanaerobaculum</taxon>
    </lineage>
</organism>
<comment type="subcellular location">
    <subcellularLocation>
        <location evidence="6">Cytoplasm</location>
    </subcellularLocation>
</comment>
<dbReference type="PANTHER" id="PTHR34696:SF1">
    <property type="entry name" value="PHOSPHORIBOSYLFORMYLGLYCINAMIDINE SYNTHASE SUBUNIT PURS"/>
    <property type="match status" value="1"/>
</dbReference>
<evidence type="ECO:0000256" key="3">
    <source>
        <dbReference type="ARBA" id="ARBA00022741"/>
    </source>
</evidence>
<protein>
    <recommendedName>
        <fullName evidence="6">Phosphoribosylformylglycinamidine synthase subunit PurS</fullName>
        <shortName evidence="6">FGAM synthase</shortName>
        <ecNumber evidence="6">6.3.5.3</ecNumber>
    </recommendedName>
    <alternativeName>
        <fullName evidence="6">Formylglycinamide ribonucleotide amidotransferase subunit III</fullName>
        <shortName evidence="6">FGAR amidotransferase III</shortName>
        <shortName evidence="6">FGAR-AT III</shortName>
    </alternativeName>
    <alternativeName>
        <fullName evidence="6">Phosphoribosylformylglycinamidine synthase subunit III</fullName>
    </alternativeName>
</protein>
<name>A0A062Y287_9BACT</name>
<dbReference type="GO" id="GO:0005524">
    <property type="term" value="F:ATP binding"/>
    <property type="evidence" value="ECO:0007669"/>
    <property type="project" value="UniProtKB-UniRule"/>
</dbReference>
<dbReference type="UniPathway" id="UPA00074">
    <property type="reaction ID" value="UER00128"/>
</dbReference>
<dbReference type="STRING" id="1312852.EG19_11160"/>
<dbReference type="GO" id="GO:0004642">
    <property type="term" value="F:phosphoribosylformylglycinamidine synthase activity"/>
    <property type="evidence" value="ECO:0007669"/>
    <property type="project" value="UniProtKB-UniRule"/>
</dbReference>
<comment type="catalytic activity">
    <reaction evidence="6">
        <text>N(2)-formyl-N(1)-(5-phospho-beta-D-ribosyl)glycinamide + L-glutamine + ATP + H2O = 2-formamido-N(1)-(5-O-phospho-beta-D-ribosyl)acetamidine + L-glutamate + ADP + phosphate + H(+)</text>
        <dbReference type="Rhea" id="RHEA:17129"/>
        <dbReference type="ChEBI" id="CHEBI:15377"/>
        <dbReference type="ChEBI" id="CHEBI:15378"/>
        <dbReference type="ChEBI" id="CHEBI:29985"/>
        <dbReference type="ChEBI" id="CHEBI:30616"/>
        <dbReference type="ChEBI" id="CHEBI:43474"/>
        <dbReference type="ChEBI" id="CHEBI:58359"/>
        <dbReference type="ChEBI" id="CHEBI:147286"/>
        <dbReference type="ChEBI" id="CHEBI:147287"/>
        <dbReference type="ChEBI" id="CHEBI:456216"/>
        <dbReference type="EC" id="6.3.5.3"/>
    </reaction>
</comment>
<evidence type="ECO:0000256" key="6">
    <source>
        <dbReference type="HAMAP-Rule" id="MF_01926"/>
    </source>
</evidence>
<keyword evidence="3 6" id="KW-0547">Nucleotide-binding</keyword>
<comment type="similarity">
    <text evidence="6">Belongs to the PurS family.</text>
</comment>
<keyword evidence="4 6" id="KW-0658">Purine biosynthesis</keyword>
<dbReference type="Proteomes" id="UP000027284">
    <property type="component" value="Unassembled WGS sequence"/>
</dbReference>
<dbReference type="OrthoDB" id="9799101at2"/>
<dbReference type="AlphaFoldDB" id="A0A062Y287"/>
<evidence type="ECO:0000256" key="1">
    <source>
        <dbReference type="ARBA" id="ARBA00022490"/>
    </source>
</evidence>
<proteinExistence type="inferred from homology"/>
<dbReference type="Pfam" id="PF02700">
    <property type="entry name" value="PurS"/>
    <property type="match status" value="1"/>
</dbReference>
<gene>
    <name evidence="6" type="primary">purS</name>
    <name evidence="7" type="ORF">EG19_11160</name>
</gene>
<dbReference type="EMBL" id="JMFG01000007">
    <property type="protein sequence ID" value="KDA54521.1"/>
    <property type="molecule type" value="Genomic_DNA"/>
</dbReference>